<dbReference type="RefSeq" id="WP_118325472.1">
    <property type="nucleotide sequence ID" value="NZ_QRYH01000016.1"/>
</dbReference>
<evidence type="ECO:0000313" key="3">
    <source>
        <dbReference type="Proteomes" id="UP000265489"/>
    </source>
</evidence>
<feature type="transmembrane region" description="Helical" evidence="1">
    <location>
        <begin position="12"/>
        <end position="32"/>
    </location>
</feature>
<dbReference type="GeneID" id="66579976"/>
<gene>
    <name evidence="2" type="ORF">DWW32_08490</name>
</gene>
<dbReference type="EMBL" id="QRYQ01000016">
    <property type="protein sequence ID" value="RGU90586.1"/>
    <property type="molecule type" value="Genomic_DNA"/>
</dbReference>
<reference evidence="2 3" key="1">
    <citation type="submission" date="2018-08" db="EMBL/GenBank/DDBJ databases">
        <title>A genome reference for cultivated species of the human gut microbiota.</title>
        <authorList>
            <person name="Zou Y."/>
            <person name="Xue W."/>
            <person name="Luo G."/>
        </authorList>
    </citation>
    <scope>NUCLEOTIDE SEQUENCE [LARGE SCALE GENOMIC DNA]</scope>
    <source>
        <strain evidence="2 3">AF15-20</strain>
    </source>
</reference>
<dbReference type="AlphaFoldDB" id="A0A395W5M7"/>
<keyword evidence="1" id="KW-0472">Membrane</keyword>
<protein>
    <recommendedName>
        <fullName evidence="4">DUF4760 domain-containing protein</fullName>
    </recommendedName>
</protein>
<sequence length="178" mass="20848">MINILNNINDSMLGVLNALFTLIGFAVTIYTFKRSLKNELIKTQNSITLDQVRDLPYEILDNFDKLNDDSYNEEQQLKDFSAVMKKIYAYGSKDSICIISKMQEENLQQLYTETNKLRPMCFYILLVTQIKFDVTGDAVSPELWYKMKINDYHKNKTKIKIANNEIVNELHLNKKFKI</sequence>
<evidence type="ECO:0008006" key="4">
    <source>
        <dbReference type="Google" id="ProtNLM"/>
    </source>
</evidence>
<name>A0A395W5M7_9FIRM</name>
<organism evidence="2 3">
    <name type="scientific">Holdemanella biformis</name>
    <dbReference type="NCBI Taxonomy" id="1735"/>
    <lineage>
        <taxon>Bacteria</taxon>
        <taxon>Bacillati</taxon>
        <taxon>Bacillota</taxon>
        <taxon>Erysipelotrichia</taxon>
        <taxon>Erysipelotrichales</taxon>
        <taxon>Erysipelotrichaceae</taxon>
        <taxon>Holdemanella</taxon>
    </lineage>
</organism>
<proteinExistence type="predicted"/>
<evidence type="ECO:0000256" key="1">
    <source>
        <dbReference type="SAM" id="Phobius"/>
    </source>
</evidence>
<dbReference type="Proteomes" id="UP000265489">
    <property type="component" value="Unassembled WGS sequence"/>
</dbReference>
<accession>A0A395W5M7</accession>
<keyword evidence="1" id="KW-0812">Transmembrane</keyword>
<comment type="caution">
    <text evidence="2">The sequence shown here is derived from an EMBL/GenBank/DDBJ whole genome shotgun (WGS) entry which is preliminary data.</text>
</comment>
<keyword evidence="1" id="KW-1133">Transmembrane helix</keyword>
<evidence type="ECO:0000313" key="2">
    <source>
        <dbReference type="EMBL" id="RGU90586.1"/>
    </source>
</evidence>